<gene>
    <name evidence="2" type="ORF">FHS03_005304</name>
</gene>
<reference evidence="2 3" key="1">
    <citation type="submission" date="2020-08" db="EMBL/GenBank/DDBJ databases">
        <title>Genomic Encyclopedia of Type Strains, Phase III (KMG-III): the genomes of soil and plant-associated and newly described type strains.</title>
        <authorList>
            <person name="Whitman W."/>
        </authorList>
    </citation>
    <scope>NUCLEOTIDE SEQUENCE [LARGE SCALE GENOMIC DNA]</scope>
    <source>
        <strain evidence="2 3">CECT 8897</strain>
    </source>
</reference>
<evidence type="ECO:0000256" key="1">
    <source>
        <dbReference type="SAM" id="Phobius"/>
    </source>
</evidence>
<feature type="transmembrane region" description="Helical" evidence="1">
    <location>
        <begin position="29"/>
        <end position="47"/>
    </location>
</feature>
<feature type="transmembrane region" description="Helical" evidence="1">
    <location>
        <begin position="186"/>
        <end position="210"/>
    </location>
</feature>
<accession>A0A7W5BFK4</accession>
<dbReference type="RefSeq" id="WP_183443871.1">
    <property type="nucleotide sequence ID" value="NZ_JACHXD010000025.1"/>
</dbReference>
<name>A0A7W5BFK4_9BURK</name>
<protein>
    <submittedName>
        <fullName evidence="2">Uncharacterized protein</fullName>
    </submittedName>
</protein>
<keyword evidence="1" id="KW-1133">Transmembrane helix</keyword>
<keyword evidence="1" id="KW-0472">Membrane</keyword>
<evidence type="ECO:0000313" key="2">
    <source>
        <dbReference type="EMBL" id="MBB3122207.1"/>
    </source>
</evidence>
<keyword evidence="3" id="KW-1185">Reference proteome</keyword>
<proteinExistence type="predicted"/>
<organism evidence="2 3">
    <name type="scientific">Pseudoduganella violacea</name>
    <dbReference type="NCBI Taxonomy" id="1715466"/>
    <lineage>
        <taxon>Bacteria</taxon>
        <taxon>Pseudomonadati</taxon>
        <taxon>Pseudomonadota</taxon>
        <taxon>Betaproteobacteria</taxon>
        <taxon>Burkholderiales</taxon>
        <taxon>Oxalobacteraceae</taxon>
        <taxon>Telluria group</taxon>
        <taxon>Pseudoduganella</taxon>
    </lineage>
</organism>
<dbReference type="Proteomes" id="UP000541535">
    <property type="component" value="Unassembled WGS sequence"/>
</dbReference>
<dbReference type="EMBL" id="JACHXD010000025">
    <property type="protein sequence ID" value="MBB3122207.1"/>
    <property type="molecule type" value="Genomic_DNA"/>
</dbReference>
<keyword evidence="1" id="KW-0812">Transmembrane</keyword>
<evidence type="ECO:0000313" key="3">
    <source>
        <dbReference type="Proteomes" id="UP000541535"/>
    </source>
</evidence>
<sequence>MAEQAVKEDGGSKQSGAFAVFDKFFELKWVVRVSAAVLFAETALMLVKGASLYSFKWESANWAADTGNLLLAAVALGLTVSAVLPIGEALISFGIWYIRTSLTNDREVDLPNYVKIEQLREKADREQSAYLLAKVKEKEASVARNVESMEKAGNASFQCLVLYAINHYVGQLGTQSSIQHILNTPYHGLAVAFLLCVGLILLILCWFSWWREYSPAIWIKDVELYEELQKQAKEKQDRLSLAAGGPVSNFIVR</sequence>
<comment type="caution">
    <text evidence="2">The sequence shown here is derived from an EMBL/GenBank/DDBJ whole genome shotgun (WGS) entry which is preliminary data.</text>
</comment>
<dbReference type="AlphaFoldDB" id="A0A7W5BFK4"/>
<feature type="transmembrane region" description="Helical" evidence="1">
    <location>
        <begin position="68"/>
        <end position="98"/>
    </location>
</feature>